<dbReference type="EMBL" id="GGMR01009145">
    <property type="protein sequence ID" value="MBY21764.1"/>
    <property type="molecule type" value="Transcribed_RNA"/>
</dbReference>
<accession>A0A2S2NXA2</accession>
<name>A0A2S2NXA2_SCHGA</name>
<gene>
    <name evidence="1" type="ORF">g.11250</name>
</gene>
<organism evidence="1">
    <name type="scientific">Schizaphis graminum</name>
    <name type="common">Green bug aphid</name>
    <dbReference type="NCBI Taxonomy" id="13262"/>
    <lineage>
        <taxon>Eukaryota</taxon>
        <taxon>Metazoa</taxon>
        <taxon>Ecdysozoa</taxon>
        <taxon>Arthropoda</taxon>
        <taxon>Hexapoda</taxon>
        <taxon>Insecta</taxon>
        <taxon>Pterygota</taxon>
        <taxon>Neoptera</taxon>
        <taxon>Paraneoptera</taxon>
        <taxon>Hemiptera</taxon>
        <taxon>Sternorrhyncha</taxon>
        <taxon>Aphidomorpha</taxon>
        <taxon>Aphidoidea</taxon>
        <taxon>Aphididae</taxon>
        <taxon>Aphidini</taxon>
        <taxon>Schizaphis</taxon>
    </lineage>
</organism>
<proteinExistence type="predicted"/>
<dbReference type="AlphaFoldDB" id="A0A2S2NXA2"/>
<evidence type="ECO:0000313" key="1">
    <source>
        <dbReference type="EMBL" id="MBY21764.1"/>
    </source>
</evidence>
<sequence>MDINTGKIIDFKLVQKGQFKGDLERQACEQLLMDLTNSSNCKIELFLTDRHKGIRAFIRTQHPNIKHEFDIWHLSKSLMKRLKPLEKKYPDAFLWKSSINNHLWWSAQTCEGDEEKLINKFTSILKHISNEHEWEDNGEKKRCEHEQLNENEIRNKLWIDPESESYYALKKIIMAKDFLKDLTHATHFVHTGRLESYHNLRLKYMPKRIHLKYKGMYMRSIIAILDHNNNVNKKEVGEKIVFSKPASRYVIKKKYELNKTDEWRENIMQKVHVHAKENNSTISEKFSLPAVPNNIVLQPKPSYNDLMKKKFTRF</sequence>
<dbReference type="PANTHER" id="PTHR31751:SF42">
    <property type="entry name" value="PROTEIN CBG10204"/>
    <property type="match status" value="1"/>
</dbReference>
<dbReference type="PANTHER" id="PTHR31751">
    <property type="entry name" value="SI:CH211-108C17.2-RELATED-RELATED"/>
    <property type="match status" value="1"/>
</dbReference>
<reference evidence="1" key="1">
    <citation type="submission" date="2018-04" db="EMBL/GenBank/DDBJ databases">
        <title>Transcriptome of Schizaphis graminum biotype I.</title>
        <authorList>
            <person name="Scully E.D."/>
            <person name="Geib S.M."/>
            <person name="Palmer N.A."/>
            <person name="Koch K."/>
            <person name="Bradshaw J."/>
            <person name="Heng-Moss T."/>
            <person name="Sarath G."/>
        </authorList>
    </citation>
    <scope>NUCLEOTIDE SEQUENCE</scope>
</reference>
<protein>
    <submittedName>
        <fullName evidence="1">Uncharacterized protein</fullName>
    </submittedName>
</protein>